<reference evidence="1 2" key="1">
    <citation type="journal article" date="2015" name="Nature">
        <title>rRNA introns, odd ribosomes, and small enigmatic genomes across a large radiation of phyla.</title>
        <authorList>
            <person name="Brown C.T."/>
            <person name="Hug L.A."/>
            <person name="Thomas B.C."/>
            <person name="Sharon I."/>
            <person name="Castelle C.J."/>
            <person name="Singh A."/>
            <person name="Wilkins M.J."/>
            <person name="Williams K.H."/>
            <person name="Banfield J.F."/>
        </authorList>
    </citation>
    <scope>NUCLEOTIDE SEQUENCE [LARGE SCALE GENOMIC DNA]</scope>
</reference>
<evidence type="ECO:0000313" key="1">
    <source>
        <dbReference type="EMBL" id="KKW13398.1"/>
    </source>
</evidence>
<comment type="caution">
    <text evidence="1">The sequence shown here is derived from an EMBL/GenBank/DDBJ whole genome shotgun (WGS) entry which is preliminary data.</text>
</comment>
<name>A0A0G1W3W1_9BACT</name>
<accession>A0A0G1W3W1</accession>
<dbReference type="Proteomes" id="UP000034588">
    <property type="component" value="Unassembled WGS sequence"/>
</dbReference>
<organism evidence="1 2">
    <name type="scientific">Candidatus Gottesmanbacteria bacterium GW2011_GWB1_49_7</name>
    <dbReference type="NCBI Taxonomy" id="1618448"/>
    <lineage>
        <taxon>Bacteria</taxon>
        <taxon>Candidatus Gottesmaniibacteriota</taxon>
    </lineage>
</organism>
<evidence type="ECO:0000313" key="2">
    <source>
        <dbReference type="Proteomes" id="UP000034588"/>
    </source>
</evidence>
<proteinExistence type="predicted"/>
<protein>
    <submittedName>
        <fullName evidence="1">Uncharacterized protein</fullName>
    </submittedName>
</protein>
<dbReference type="AlphaFoldDB" id="A0A0G1W3W1"/>
<sequence length="194" mass="21555">MNLAIGLIHNKNPATNRNQITALTALVERHVLNLAGQEFDPTTQDDVGISRVYYTIAGLSVPHEAIFFQVVPTGVNPPNNLYNLDSYKVFYSPNDNADKTGSHPRFWNWTLKRGFDYGADISCVITDHSLFTVAGLQLQIGRLIDRRVLVVPLWGLAASARLFREVGQLREDLGFSGALDDLRARIIARGLEHG</sequence>
<gene>
    <name evidence="1" type="ORF">UY48_C0001G0019</name>
</gene>
<dbReference type="EMBL" id="LCQD01000001">
    <property type="protein sequence ID" value="KKW13398.1"/>
    <property type="molecule type" value="Genomic_DNA"/>
</dbReference>